<dbReference type="PROSITE" id="PS50893">
    <property type="entry name" value="ABC_TRANSPORTER_2"/>
    <property type="match status" value="1"/>
</dbReference>
<dbReference type="InterPro" id="IPR027417">
    <property type="entry name" value="P-loop_NTPase"/>
</dbReference>
<dbReference type="GO" id="GO:0005524">
    <property type="term" value="F:ATP binding"/>
    <property type="evidence" value="ECO:0007669"/>
    <property type="project" value="UniProtKB-KW"/>
</dbReference>
<dbReference type="SUPFAM" id="SSF52540">
    <property type="entry name" value="P-loop containing nucleoside triphosphate hydrolases"/>
    <property type="match status" value="1"/>
</dbReference>
<dbReference type="InterPro" id="IPR015860">
    <property type="entry name" value="ABC_transpr_TagH-like"/>
</dbReference>
<dbReference type="PROSITE" id="PS00211">
    <property type="entry name" value="ABC_TRANSPORTER_1"/>
    <property type="match status" value="1"/>
</dbReference>
<dbReference type="CDD" id="cd03220">
    <property type="entry name" value="ABC_KpsT_Wzt"/>
    <property type="match status" value="1"/>
</dbReference>
<organism evidence="6 7">
    <name type="scientific">Chlorogloeopsis fritschii PCC 6912</name>
    <dbReference type="NCBI Taxonomy" id="211165"/>
    <lineage>
        <taxon>Bacteria</taxon>
        <taxon>Bacillati</taxon>
        <taxon>Cyanobacteriota</taxon>
        <taxon>Cyanophyceae</taxon>
        <taxon>Nostocales</taxon>
        <taxon>Chlorogloeopsidaceae</taxon>
        <taxon>Chlorogloeopsis</taxon>
    </lineage>
</organism>
<reference evidence="6 7" key="1">
    <citation type="journal article" date="2019" name="Genome Biol. Evol.">
        <title>Day and night: Metabolic profiles and evolutionary relationships of six axenic non-marine cyanobacteria.</title>
        <authorList>
            <person name="Will S.E."/>
            <person name="Henke P."/>
            <person name="Boedeker C."/>
            <person name="Huang S."/>
            <person name="Brinkmann H."/>
            <person name="Rohde M."/>
            <person name="Jarek M."/>
            <person name="Friedl T."/>
            <person name="Seufert S."/>
            <person name="Schumacher M."/>
            <person name="Overmann J."/>
            <person name="Neumann-Schaal M."/>
            <person name="Petersen J."/>
        </authorList>
    </citation>
    <scope>NUCLEOTIDE SEQUENCE [LARGE SCALE GENOMIC DNA]</scope>
    <source>
        <strain evidence="6 7">PCC 6912</strain>
    </source>
</reference>
<proteinExistence type="inferred from homology"/>
<dbReference type="InterPro" id="IPR029439">
    <property type="entry name" value="Wzt_C"/>
</dbReference>
<dbReference type="GO" id="GO:0016020">
    <property type="term" value="C:membrane"/>
    <property type="evidence" value="ECO:0007669"/>
    <property type="project" value="InterPro"/>
</dbReference>
<dbReference type="Pfam" id="PF00005">
    <property type="entry name" value="ABC_tran"/>
    <property type="match status" value="1"/>
</dbReference>
<keyword evidence="4" id="KW-0067">ATP-binding</keyword>
<evidence type="ECO:0000256" key="2">
    <source>
        <dbReference type="ARBA" id="ARBA00022448"/>
    </source>
</evidence>
<feature type="domain" description="ABC transporter" evidence="5">
    <location>
        <begin position="41"/>
        <end position="272"/>
    </location>
</feature>
<dbReference type="InterPro" id="IPR003439">
    <property type="entry name" value="ABC_transporter-like_ATP-bd"/>
</dbReference>
<dbReference type="SMART" id="SM00382">
    <property type="entry name" value="AAA"/>
    <property type="match status" value="1"/>
</dbReference>
<dbReference type="Pfam" id="PF14524">
    <property type="entry name" value="Wzt_C"/>
    <property type="match status" value="1"/>
</dbReference>
<evidence type="ECO:0000256" key="4">
    <source>
        <dbReference type="ARBA" id="ARBA00022840"/>
    </source>
</evidence>
<sequence>MIVSGITDTETATQSTDDDVLISVENVSKKFCRDLKQSLFYGVQDIATELVGGRRKSDVLRAGEFWALKDVNFQIRRGEALGLVGANGAGKSTLLRIISGLIKPDTGSVKVRGRLAPLIALGAGFNPILTGRENIYANMSILGLSTKEIKEKFEDVVEFAEIADAIDAPVQTYSSGMAARLGFACAVHIEPDILLIDEVLSVGDIKFKVKCHNKLAKLREKGTAFVLVSHNSHSVLNICNHSLYLAKGKLILAGETESVIRKYEEDLYLNGTKNILGSMVLPEKPERESLGIDILAIHFQDDQGNVISEPMTGESVTLCVKCKAYKKVDNANLGILVKALAGENENILYLTSASDNEPLKISPGIVEIQMRMPYCGLIPGVYTSKIYIREGVRSFDIVESFRFMVRASKNISKCLFYQPRNWNVISHAVTETIHD</sequence>
<keyword evidence="7" id="KW-1185">Reference proteome</keyword>
<evidence type="ECO:0000313" key="7">
    <source>
        <dbReference type="Proteomes" id="UP000268857"/>
    </source>
</evidence>
<dbReference type="InterPro" id="IPR050683">
    <property type="entry name" value="Bact_Polysacc_Export_ATP-bd"/>
</dbReference>
<protein>
    <recommendedName>
        <fullName evidence="5">ABC transporter domain-containing protein</fullName>
    </recommendedName>
</protein>
<evidence type="ECO:0000256" key="3">
    <source>
        <dbReference type="ARBA" id="ARBA00022741"/>
    </source>
</evidence>
<dbReference type="PANTHER" id="PTHR46743:SF2">
    <property type="entry name" value="TEICHOIC ACIDS EXPORT ATP-BINDING PROTEIN TAGH"/>
    <property type="match status" value="1"/>
</dbReference>
<keyword evidence="2" id="KW-0813">Transport</keyword>
<evidence type="ECO:0000259" key="5">
    <source>
        <dbReference type="PROSITE" id="PS50893"/>
    </source>
</evidence>
<dbReference type="Gene3D" id="2.70.50.60">
    <property type="entry name" value="abc- transporter (atp binding component) like domain"/>
    <property type="match status" value="1"/>
</dbReference>
<dbReference type="Gene3D" id="3.40.50.300">
    <property type="entry name" value="P-loop containing nucleotide triphosphate hydrolases"/>
    <property type="match status" value="1"/>
</dbReference>
<dbReference type="PANTHER" id="PTHR46743">
    <property type="entry name" value="TEICHOIC ACIDS EXPORT ATP-BINDING PROTEIN TAGH"/>
    <property type="match status" value="1"/>
</dbReference>
<keyword evidence="3" id="KW-0547">Nucleotide-binding</keyword>
<dbReference type="STRING" id="211165.GCA_000317285_04250"/>
<dbReference type="RefSeq" id="WP_016875190.1">
    <property type="nucleotide sequence ID" value="NZ_AJLN01000104.1"/>
</dbReference>
<dbReference type="OrthoDB" id="9778870at2"/>
<dbReference type="Proteomes" id="UP000268857">
    <property type="component" value="Unassembled WGS sequence"/>
</dbReference>
<comment type="similarity">
    <text evidence="1">Belongs to the ABC transporter superfamily.</text>
</comment>
<evidence type="ECO:0000313" key="6">
    <source>
        <dbReference type="EMBL" id="RUR81865.1"/>
    </source>
</evidence>
<name>A0A433NHN3_CHLFR</name>
<dbReference type="EMBL" id="RSCJ01000009">
    <property type="protein sequence ID" value="RUR81865.1"/>
    <property type="molecule type" value="Genomic_DNA"/>
</dbReference>
<evidence type="ECO:0000256" key="1">
    <source>
        <dbReference type="ARBA" id="ARBA00005417"/>
    </source>
</evidence>
<dbReference type="InterPro" id="IPR003593">
    <property type="entry name" value="AAA+_ATPase"/>
</dbReference>
<dbReference type="GO" id="GO:0140359">
    <property type="term" value="F:ABC-type transporter activity"/>
    <property type="evidence" value="ECO:0007669"/>
    <property type="project" value="InterPro"/>
</dbReference>
<dbReference type="GO" id="GO:0016887">
    <property type="term" value="F:ATP hydrolysis activity"/>
    <property type="evidence" value="ECO:0007669"/>
    <property type="project" value="InterPro"/>
</dbReference>
<accession>A0A433NHN3</accession>
<comment type="caution">
    <text evidence="6">The sequence shown here is derived from an EMBL/GenBank/DDBJ whole genome shotgun (WGS) entry which is preliminary data.</text>
</comment>
<dbReference type="AlphaFoldDB" id="A0A433NHN3"/>
<dbReference type="InterPro" id="IPR017871">
    <property type="entry name" value="ABC_transporter-like_CS"/>
</dbReference>
<dbReference type="CDD" id="cd10147">
    <property type="entry name" value="Wzt_C-like"/>
    <property type="match status" value="1"/>
</dbReference>
<gene>
    <name evidence="6" type="ORF">PCC6912_27340</name>
</gene>